<dbReference type="AlphaFoldDB" id="A0A6C0FBB0"/>
<name>A0A6C0FBB0_9ZZZZ</name>
<sequence>MINDALLLESLHSFFKIPYNRDKLLSVLSDDKCISLRSVDWFITNYSKKNNIYYLIYTNKNGNPSFDDENNEYRNNMNVFHSYKSQLKAYSKKRFDPFCRRDRLLFKIDDDHSVETTIGQLNFFKWAISNLVVDYIELYKDEIEHDMNTSLKLMKENSDKKDGSRKKRQELSLSATRGLKMNHVPIEITFD</sequence>
<reference evidence="1" key="1">
    <citation type="journal article" date="2020" name="Nature">
        <title>Giant virus diversity and host interactions through global metagenomics.</title>
        <authorList>
            <person name="Schulz F."/>
            <person name="Roux S."/>
            <person name="Paez-Espino D."/>
            <person name="Jungbluth S."/>
            <person name="Walsh D.A."/>
            <person name="Denef V.J."/>
            <person name="McMahon K.D."/>
            <person name="Konstantinidis K.T."/>
            <person name="Eloe-Fadrosh E.A."/>
            <person name="Kyrpides N.C."/>
            <person name="Woyke T."/>
        </authorList>
    </citation>
    <scope>NUCLEOTIDE SEQUENCE</scope>
    <source>
        <strain evidence="1">GVMAG-S-ERX556126-94</strain>
    </source>
</reference>
<dbReference type="InterPro" id="IPR055621">
    <property type="entry name" value="DUF7197"/>
</dbReference>
<dbReference type="EMBL" id="MN738838">
    <property type="protein sequence ID" value="QHT39137.1"/>
    <property type="molecule type" value="Genomic_DNA"/>
</dbReference>
<organism evidence="1">
    <name type="scientific">viral metagenome</name>
    <dbReference type="NCBI Taxonomy" id="1070528"/>
    <lineage>
        <taxon>unclassified sequences</taxon>
        <taxon>metagenomes</taxon>
        <taxon>organismal metagenomes</taxon>
    </lineage>
</organism>
<accession>A0A6C0FBB0</accession>
<protein>
    <submittedName>
        <fullName evidence="1">Uncharacterized protein</fullName>
    </submittedName>
</protein>
<proteinExistence type="predicted"/>
<evidence type="ECO:0000313" key="1">
    <source>
        <dbReference type="EMBL" id="QHT39137.1"/>
    </source>
</evidence>
<dbReference type="Pfam" id="PF23827">
    <property type="entry name" value="DUF7197"/>
    <property type="match status" value="1"/>
</dbReference>